<organism evidence="2">
    <name type="scientific">Oryza glumipatula</name>
    <dbReference type="NCBI Taxonomy" id="40148"/>
    <lineage>
        <taxon>Eukaryota</taxon>
        <taxon>Viridiplantae</taxon>
        <taxon>Streptophyta</taxon>
        <taxon>Embryophyta</taxon>
        <taxon>Tracheophyta</taxon>
        <taxon>Spermatophyta</taxon>
        <taxon>Magnoliopsida</taxon>
        <taxon>Liliopsida</taxon>
        <taxon>Poales</taxon>
        <taxon>Poaceae</taxon>
        <taxon>BOP clade</taxon>
        <taxon>Oryzoideae</taxon>
        <taxon>Oryzeae</taxon>
        <taxon>Oryzinae</taxon>
        <taxon>Oryza</taxon>
    </lineage>
</organism>
<evidence type="ECO:0000313" key="2">
    <source>
        <dbReference type="EnsemblPlants" id="OGLUM01G30560.1"/>
    </source>
</evidence>
<dbReference type="eggNOG" id="ENOG502R5J5">
    <property type="taxonomic scope" value="Eukaryota"/>
</dbReference>
<proteinExistence type="predicted"/>
<dbReference type="Gramene" id="OGLUM01G30560.1">
    <property type="protein sequence ID" value="OGLUM01G30560.1"/>
    <property type="gene ID" value="OGLUM01G30560"/>
</dbReference>
<dbReference type="AlphaFoldDB" id="A0A0D9YD78"/>
<dbReference type="EnsemblPlants" id="OGLUM01G30560.1">
    <property type="protein sequence ID" value="OGLUM01G30560.1"/>
    <property type="gene ID" value="OGLUM01G30560"/>
</dbReference>
<protein>
    <submittedName>
        <fullName evidence="2">Uncharacterized protein</fullName>
    </submittedName>
</protein>
<dbReference type="Proteomes" id="UP000026961">
    <property type="component" value="Chromosome 1"/>
</dbReference>
<reference evidence="2" key="1">
    <citation type="submission" date="2013-08" db="EMBL/GenBank/DDBJ databases">
        <title>Oryza genome evolution.</title>
        <authorList>
            <person name="Wing R.A."/>
            <person name="Panaud O."/>
            <person name="Oliveira A.C."/>
        </authorList>
    </citation>
    <scope>NUCLEOTIDE SEQUENCE</scope>
</reference>
<accession>A0A0D9YD78</accession>
<dbReference type="HOGENOM" id="CLU_129518_0_0_1"/>
<sequence length="129" mass="13424">MGNAAARGMRHDDYATAAAATGGRRRKRCSKNTEAGSVPASVPGRRGAEHSAAAAATGVTVKVVLRRKDAERLIAKLNEQSAMGRKARMAEIKSELMAGDGGRGAAAASASPARCRDAWTHRLAPIQES</sequence>
<reference evidence="2" key="2">
    <citation type="submission" date="2015-04" db="UniProtKB">
        <authorList>
            <consortium name="EnsemblPlants"/>
        </authorList>
    </citation>
    <scope>IDENTIFICATION</scope>
</reference>
<name>A0A0D9YD78_9ORYZ</name>
<feature type="region of interest" description="Disordered" evidence="1">
    <location>
        <begin position="1"/>
        <end position="55"/>
    </location>
</feature>
<evidence type="ECO:0000313" key="3">
    <source>
        <dbReference type="Proteomes" id="UP000026961"/>
    </source>
</evidence>
<reference evidence="2" key="3">
    <citation type="submission" date="2018-05" db="EMBL/GenBank/DDBJ databases">
        <title>OgluRS3 (Oryza glumaepatula Reference Sequence Version 3).</title>
        <authorList>
            <person name="Zhang J."/>
            <person name="Kudrna D."/>
            <person name="Lee S."/>
            <person name="Talag J."/>
            <person name="Welchert J."/>
            <person name="Wing R.A."/>
        </authorList>
    </citation>
    <scope>NUCLEOTIDE SEQUENCE [LARGE SCALE GENOMIC DNA]</scope>
</reference>
<evidence type="ECO:0000256" key="1">
    <source>
        <dbReference type="SAM" id="MobiDB-lite"/>
    </source>
</evidence>
<keyword evidence="3" id="KW-1185">Reference proteome</keyword>